<keyword evidence="5" id="KW-0813">Transport</keyword>
<keyword evidence="6" id="KW-0050">Antiport</keyword>
<feature type="transmembrane region" description="Helical" evidence="13">
    <location>
        <begin position="242"/>
        <end position="268"/>
    </location>
</feature>
<dbReference type="NCBIfam" id="TIGR00797">
    <property type="entry name" value="matE"/>
    <property type="match status" value="1"/>
</dbReference>
<feature type="transmembrane region" description="Helical" evidence="13">
    <location>
        <begin position="421"/>
        <end position="443"/>
    </location>
</feature>
<keyword evidence="11 13" id="KW-0472">Membrane</keyword>
<evidence type="ECO:0000256" key="3">
    <source>
        <dbReference type="ARBA" id="ARBA00010199"/>
    </source>
</evidence>
<dbReference type="GO" id="GO:0042910">
    <property type="term" value="F:xenobiotic transmembrane transporter activity"/>
    <property type="evidence" value="ECO:0007669"/>
    <property type="project" value="InterPro"/>
</dbReference>
<dbReference type="PATRIC" id="fig|1398.22.peg.3919"/>
<comment type="function">
    <text evidence="1">Multidrug efflux pump.</text>
</comment>
<feature type="transmembrane region" description="Helical" evidence="13">
    <location>
        <begin position="354"/>
        <end position="371"/>
    </location>
</feature>
<dbReference type="InterPro" id="IPR050222">
    <property type="entry name" value="MATE_MdtK"/>
</dbReference>
<keyword evidence="8 13" id="KW-0812">Transmembrane</keyword>
<comment type="similarity">
    <text evidence="3">Belongs to the multi antimicrobial extrusion (MATE) (TC 2.A.66.1) family.</text>
</comment>
<evidence type="ECO:0000256" key="7">
    <source>
        <dbReference type="ARBA" id="ARBA00022475"/>
    </source>
</evidence>
<feature type="transmembrane region" description="Helical" evidence="13">
    <location>
        <begin position="131"/>
        <end position="152"/>
    </location>
</feature>
<dbReference type="GO" id="GO:0006811">
    <property type="term" value="P:monoatomic ion transport"/>
    <property type="evidence" value="ECO:0007669"/>
    <property type="project" value="UniProtKB-KW"/>
</dbReference>
<keyword evidence="7" id="KW-1003">Cell membrane</keyword>
<evidence type="ECO:0000256" key="1">
    <source>
        <dbReference type="ARBA" id="ARBA00003408"/>
    </source>
</evidence>
<evidence type="ECO:0000313" key="15">
    <source>
        <dbReference type="Proteomes" id="UP000070376"/>
    </source>
</evidence>
<dbReference type="CDD" id="cd13131">
    <property type="entry name" value="MATE_NorM_like"/>
    <property type="match status" value="1"/>
</dbReference>
<dbReference type="EMBL" id="LRPN01000211">
    <property type="protein sequence ID" value="KWZ76161.1"/>
    <property type="molecule type" value="Genomic_DNA"/>
</dbReference>
<dbReference type="InterPro" id="IPR048279">
    <property type="entry name" value="MdtK-like"/>
</dbReference>
<dbReference type="AlphaFoldDB" id="A0A133K9F5"/>
<feature type="transmembrane region" description="Helical" evidence="13">
    <location>
        <begin position="288"/>
        <end position="306"/>
    </location>
</feature>
<proteinExistence type="inferred from homology"/>
<evidence type="ECO:0000256" key="5">
    <source>
        <dbReference type="ARBA" id="ARBA00022448"/>
    </source>
</evidence>
<feature type="transmembrane region" description="Helical" evidence="13">
    <location>
        <begin position="164"/>
        <end position="186"/>
    </location>
</feature>
<organism evidence="14 15">
    <name type="scientific">Heyndrickxia coagulans</name>
    <name type="common">Weizmannia coagulans</name>
    <dbReference type="NCBI Taxonomy" id="1398"/>
    <lineage>
        <taxon>Bacteria</taxon>
        <taxon>Bacillati</taxon>
        <taxon>Bacillota</taxon>
        <taxon>Bacilli</taxon>
        <taxon>Bacillales</taxon>
        <taxon>Bacillaceae</taxon>
        <taxon>Heyndrickxia</taxon>
    </lineage>
</organism>
<dbReference type="Pfam" id="PF01554">
    <property type="entry name" value="MatE"/>
    <property type="match status" value="2"/>
</dbReference>
<feature type="transmembrane region" description="Helical" evidence="13">
    <location>
        <begin position="56"/>
        <end position="77"/>
    </location>
</feature>
<keyword evidence="10" id="KW-0406">Ion transport</keyword>
<sequence>MNMKQTFTLKEKIAQLWHLFLPILITQLAMLLMNFFDTTMSGHFSKADLAGVAIGASLWFPVSTGLGTVLQAVTPIISHLIGSKNTDEIPRTFIQSLYVAVCMAVLVLFAGGLSIGPVLGRMDLAPHVERVAHRFLFALSFGLIPLFCYQVCRSLIDATGLTKISMLITLLALPINIGLNVLFIFGHAGFPQLGGAGAGVASAITYWLILLIAILVLMRLPRFAEMRLFRTFYPVSFRSWKALLSLGIPMGLSTFFESSIFSVVTLFMSKFGTDTIASHQAAMNFESLLYMLPLSISLAMTILVSFEAGAGRFKDARLYSTIGLITAVVIATLTGLLLYLFHEQVAAFYSDDPAVIRLTGHFLLYAIFFQWSDAVQAPVQGALRGYKDVRITTIMTFVSYWVIGLPLGYLLDAVTALGPFAYWIGLITGLAVGAVTLLGRLHYIQQKARDLLKKNG</sequence>
<dbReference type="PIRSF" id="PIRSF006603">
    <property type="entry name" value="DinF"/>
    <property type="match status" value="1"/>
</dbReference>
<feature type="transmembrane region" description="Helical" evidence="13">
    <location>
        <begin position="318"/>
        <end position="342"/>
    </location>
</feature>
<comment type="caution">
    <text evidence="14">The sequence shown here is derived from an EMBL/GenBank/DDBJ whole genome shotgun (WGS) entry which is preliminary data.</text>
</comment>
<comment type="subcellular location">
    <subcellularLocation>
        <location evidence="2">Cell membrane</location>
        <topology evidence="2">Multi-pass membrane protein</topology>
    </subcellularLocation>
</comment>
<evidence type="ECO:0000256" key="2">
    <source>
        <dbReference type="ARBA" id="ARBA00004651"/>
    </source>
</evidence>
<evidence type="ECO:0000256" key="10">
    <source>
        <dbReference type="ARBA" id="ARBA00023065"/>
    </source>
</evidence>
<evidence type="ECO:0000256" key="11">
    <source>
        <dbReference type="ARBA" id="ARBA00023136"/>
    </source>
</evidence>
<gene>
    <name evidence="14" type="ORF">HMPREF3213_03914</name>
</gene>
<dbReference type="GO" id="GO:0005886">
    <property type="term" value="C:plasma membrane"/>
    <property type="evidence" value="ECO:0007669"/>
    <property type="project" value="UniProtKB-SubCell"/>
</dbReference>
<reference evidence="15" key="1">
    <citation type="submission" date="2016-01" db="EMBL/GenBank/DDBJ databases">
        <authorList>
            <person name="Mitreva M."/>
            <person name="Pepin K.H."/>
            <person name="Mihindukulasuriya K.A."/>
            <person name="Fulton R."/>
            <person name="Fronick C."/>
            <person name="O'Laughlin M."/>
            <person name="Miner T."/>
            <person name="Herter B."/>
            <person name="Rosa B.A."/>
            <person name="Cordes M."/>
            <person name="Tomlinson C."/>
            <person name="Wollam A."/>
            <person name="Palsikar V.B."/>
            <person name="Mardis E.R."/>
            <person name="Wilson R.K."/>
        </authorList>
    </citation>
    <scope>NUCLEOTIDE SEQUENCE [LARGE SCALE GENOMIC DNA]</scope>
    <source>
        <strain evidence="15">GED7749B</strain>
    </source>
</reference>
<evidence type="ECO:0000256" key="12">
    <source>
        <dbReference type="ARBA" id="ARBA00031636"/>
    </source>
</evidence>
<evidence type="ECO:0000256" key="6">
    <source>
        <dbReference type="ARBA" id="ARBA00022449"/>
    </source>
</evidence>
<evidence type="ECO:0000256" key="9">
    <source>
        <dbReference type="ARBA" id="ARBA00022989"/>
    </source>
</evidence>
<feature type="transmembrane region" description="Helical" evidence="13">
    <location>
        <begin position="16"/>
        <end position="36"/>
    </location>
</feature>
<feature type="transmembrane region" description="Helical" evidence="13">
    <location>
        <begin position="198"/>
        <end position="221"/>
    </location>
</feature>
<dbReference type="GO" id="GO:0015297">
    <property type="term" value="F:antiporter activity"/>
    <property type="evidence" value="ECO:0007669"/>
    <property type="project" value="UniProtKB-KW"/>
</dbReference>
<evidence type="ECO:0000256" key="8">
    <source>
        <dbReference type="ARBA" id="ARBA00022692"/>
    </source>
</evidence>
<dbReference type="PANTHER" id="PTHR43298:SF2">
    <property type="entry name" value="FMN_FAD EXPORTER YEEO-RELATED"/>
    <property type="match status" value="1"/>
</dbReference>
<evidence type="ECO:0000256" key="13">
    <source>
        <dbReference type="SAM" id="Phobius"/>
    </source>
</evidence>
<dbReference type="Proteomes" id="UP000070376">
    <property type="component" value="Unassembled WGS sequence"/>
</dbReference>
<keyword evidence="9 13" id="KW-1133">Transmembrane helix</keyword>
<evidence type="ECO:0000313" key="14">
    <source>
        <dbReference type="EMBL" id="KWZ76161.1"/>
    </source>
</evidence>
<dbReference type="PANTHER" id="PTHR43298">
    <property type="entry name" value="MULTIDRUG RESISTANCE PROTEIN NORM-RELATED"/>
    <property type="match status" value="1"/>
</dbReference>
<feature type="transmembrane region" description="Helical" evidence="13">
    <location>
        <begin position="97"/>
        <end position="119"/>
    </location>
</feature>
<dbReference type="InterPro" id="IPR002528">
    <property type="entry name" value="MATE_fam"/>
</dbReference>
<name>A0A133K9F5_HEYCO</name>
<evidence type="ECO:0000256" key="4">
    <source>
        <dbReference type="ARBA" id="ARBA00020268"/>
    </source>
</evidence>
<accession>A0A133K9F5</accession>
<feature type="transmembrane region" description="Helical" evidence="13">
    <location>
        <begin position="391"/>
        <end position="409"/>
    </location>
</feature>
<protein>
    <recommendedName>
        <fullName evidence="4">Probable multidrug resistance protein NorM</fullName>
    </recommendedName>
    <alternativeName>
        <fullName evidence="12">Multidrug-efflux transporter</fullName>
    </alternativeName>
</protein>